<dbReference type="EMBL" id="LNQE01000515">
    <property type="protein sequence ID" value="KUG26187.1"/>
    <property type="molecule type" value="Genomic_DNA"/>
</dbReference>
<keyword evidence="4" id="KW-0648">Protein biosynthesis</keyword>
<dbReference type="CDD" id="cd08646">
    <property type="entry name" value="FMT_core_Met-tRNA-FMT_N"/>
    <property type="match status" value="1"/>
</dbReference>
<evidence type="ECO:0000313" key="7">
    <source>
        <dbReference type="EMBL" id="KUG26187.1"/>
    </source>
</evidence>
<dbReference type="PANTHER" id="PTHR11138">
    <property type="entry name" value="METHIONYL-TRNA FORMYLTRANSFERASE"/>
    <property type="match status" value="1"/>
</dbReference>
<evidence type="ECO:0000256" key="4">
    <source>
        <dbReference type="ARBA" id="ARBA00022917"/>
    </source>
</evidence>
<sequence>MKIVFFGTPDFAVTSLSKIFESHHKVEAVVTAPDKERGRGRKVSVTPVKEFAINNNIPVFQPEKLKEENFIKELKQIDANLFVIVAFRILPLEVFTLPKYGSINLHGSLLPKYRGAAPIQWALINGDNETGVTTFFLKEKVDTGNMILQEKITIDSDDNFETLHDKMKDIGAEVLLKTISLIEQGEVDEQQQDDSLASPAPKITKEICKIDWTKTSTTIHNLIRGLSPYPGAFFIKDDKQYKVYKSKAVEETKLQPAEILETKHEIFIGCGEGTLQILEIQLEGRKRMTADEFLRGYSLL</sequence>
<dbReference type="Pfam" id="PF02911">
    <property type="entry name" value="Formyl_trans_C"/>
    <property type="match status" value="1"/>
</dbReference>
<evidence type="ECO:0000259" key="5">
    <source>
        <dbReference type="Pfam" id="PF00551"/>
    </source>
</evidence>
<dbReference type="EC" id="2.1.2.9" evidence="2"/>
<accession>A0A0W8FZ66</accession>
<dbReference type="PANTHER" id="PTHR11138:SF5">
    <property type="entry name" value="METHIONYL-TRNA FORMYLTRANSFERASE, MITOCHONDRIAL"/>
    <property type="match status" value="1"/>
</dbReference>
<dbReference type="InterPro" id="IPR044135">
    <property type="entry name" value="Met-tRNA-FMT_C"/>
</dbReference>
<dbReference type="SUPFAM" id="SSF50486">
    <property type="entry name" value="FMT C-terminal domain-like"/>
    <property type="match status" value="1"/>
</dbReference>
<dbReference type="GO" id="GO:0005829">
    <property type="term" value="C:cytosol"/>
    <property type="evidence" value="ECO:0007669"/>
    <property type="project" value="TreeGrafter"/>
</dbReference>
<dbReference type="InterPro" id="IPR005793">
    <property type="entry name" value="Formyl_trans_C"/>
</dbReference>
<dbReference type="Gene3D" id="3.40.50.12230">
    <property type="match status" value="1"/>
</dbReference>
<evidence type="ECO:0000256" key="2">
    <source>
        <dbReference type="ARBA" id="ARBA00012261"/>
    </source>
</evidence>
<reference evidence="7" key="1">
    <citation type="journal article" date="2015" name="Proc. Natl. Acad. Sci. U.S.A.">
        <title>Networks of energetic and metabolic interactions define dynamics in microbial communities.</title>
        <authorList>
            <person name="Embree M."/>
            <person name="Liu J.K."/>
            <person name="Al-Bassam M.M."/>
            <person name="Zengler K."/>
        </authorList>
    </citation>
    <scope>NUCLEOTIDE SEQUENCE</scope>
</reference>
<dbReference type="HAMAP" id="MF_00182">
    <property type="entry name" value="Formyl_trans"/>
    <property type="match status" value="1"/>
</dbReference>
<dbReference type="GO" id="GO:0004479">
    <property type="term" value="F:methionyl-tRNA formyltransferase activity"/>
    <property type="evidence" value="ECO:0007669"/>
    <property type="project" value="UniProtKB-EC"/>
</dbReference>
<feature type="domain" description="Formyl transferase N-terminal" evidence="5">
    <location>
        <begin position="1"/>
        <end position="178"/>
    </location>
</feature>
<evidence type="ECO:0000256" key="1">
    <source>
        <dbReference type="ARBA" id="ARBA00010699"/>
    </source>
</evidence>
<dbReference type="SUPFAM" id="SSF53328">
    <property type="entry name" value="Formyltransferase"/>
    <property type="match status" value="1"/>
</dbReference>
<dbReference type="InterPro" id="IPR005794">
    <property type="entry name" value="Fmt"/>
</dbReference>
<dbReference type="Pfam" id="PF00551">
    <property type="entry name" value="Formyl_trans_N"/>
    <property type="match status" value="1"/>
</dbReference>
<comment type="caution">
    <text evidence="7">The sequence shown here is derived from an EMBL/GenBank/DDBJ whole genome shotgun (WGS) entry which is preliminary data.</text>
</comment>
<evidence type="ECO:0000259" key="6">
    <source>
        <dbReference type="Pfam" id="PF02911"/>
    </source>
</evidence>
<dbReference type="InterPro" id="IPR011034">
    <property type="entry name" value="Formyl_transferase-like_C_sf"/>
</dbReference>
<dbReference type="InterPro" id="IPR041711">
    <property type="entry name" value="Met-tRNA-FMT_N"/>
</dbReference>
<dbReference type="CDD" id="cd08704">
    <property type="entry name" value="Met_tRNA_FMT_C"/>
    <property type="match status" value="1"/>
</dbReference>
<proteinExistence type="inferred from homology"/>
<comment type="similarity">
    <text evidence="1">Belongs to the Fmt family.</text>
</comment>
<dbReference type="InterPro" id="IPR002376">
    <property type="entry name" value="Formyl_transf_N"/>
</dbReference>
<gene>
    <name evidence="7" type="ORF">ASZ90_003975</name>
</gene>
<keyword evidence="3 7" id="KW-0808">Transferase</keyword>
<dbReference type="NCBIfam" id="TIGR00460">
    <property type="entry name" value="fmt"/>
    <property type="match status" value="1"/>
</dbReference>
<protein>
    <recommendedName>
        <fullName evidence="2">methionyl-tRNA formyltransferase</fullName>
        <ecNumber evidence="2">2.1.2.9</ecNumber>
    </recommendedName>
</protein>
<dbReference type="AlphaFoldDB" id="A0A0W8FZ66"/>
<evidence type="ECO:0000256" key="3">
    <source>
        <dbReference type="ARBA" id="ARBA00022679"/>
    </source>
</evidence>
<feature type="domain" description="Formyl transferase C-terminal" evidence="6">
    <location>
        <begin position="202"/>
        <end position="297"/>
    </location>
</feature>
<name>A0A0W8FZ66_9ZZZZ</name>
<dbReference type="InterPro" id="IPR036477">
    <property type="entry name" value="Formyl_transf_N_sf"/>
</dbReference>
<organism evidence="7">
    <name type="scientific">hydrocarbon metagenome</name>
    <dbReference type="NCBI Taxonomy" id="938273"/>
    <lineage>
        <taxon>unclassified sequences</taxon>
        <taxon>metagenomes</taxon>
        <taxon>ecological metagenomes</taxon>
    </lineage>
</organism>